<evidence type="ECO:0000313" key="4">
    <source>
        <dbReference type="Proteomes" id="UP000515847"/>
    </source>
</evidence>
<dbReference type="KEGG" id="tfr:BR63_16345"/>
<evidence type="ECO:0000313" key="3">
    <source>
        <dbReference type="EMBL" id="QNB47700.1"/>
    </source>
</evidence>
<dbReference type="EMBL" id="CP045798">
    <property type="protein sequence ID" value="QNB47700.1"/>
    <property type="molecule type" value="Genomic_DNA"/>
</dbReference>
<protein>
    <submittedName>
        <fullName evidence="3">CPBP family intramembrane metalloprotease</fullName>
    </submittedName>
</protein>
<feature type="domain" description="CAAX prenyl protease 2/Lysostaphin resistance protein A-like" evidence="2">
    <location>
        <begin position="155"/>
        <end position="241"/>
    </location>
</feature>
<feature type="transmembrane region" description="Helical" evidence="1">
    <location>
        <begin position="155"/>
        <end position="173"/>
    </location>
</feature>
<dbReference type="GO" id="GO:0008237">
    <property type="term" value="F:metallopeptidase activity"/>
    <property type="evidence" value="ECO:0007669"/>
    <property type="project" value="UniProtKB-KW"/>
</dbReference>
<gene>
    <name evidence="3" type="ORF">BR63_16345</name>
</gene>
<feature type="transmembrane region" description="Helical" evidence="1">
    <location>
        <begin position="185"/>
        <end position="210"/>
    </location>
</feature>
<dbReference type="Pfam" id="PF02517">
    <property type="entry name" value="Rce1-like"/>
    <property type="match status" value="1"/>
</dbReference>
<keyword evidence="3" id="KW-0482">Metalloprotease</keyword>
<dbReference type="GO" id="GO:0004175">
    <property type="term" value="F:endopeptidase activity"/>
    <property type="evidence" value="ECO:0007669"/>
    <property type="project" value="UniProtKB-ARBA"/>
</dbReference>
<dbReference type="PANTHER" id="PTHR43592:SF15">
    <property type="entry name" value="CAAX AMINO TERMINAL PROTEASE FAMILY PROTEIN"/>
    <property type="match status" value="1"/>
</dbReference>
<feature type="transmembrane region" description="Helical" evidence="1">
    <location>
        <begin position="115"/>
        <end position="135"/>
    </location>
</feature>
<evidence type="ECO:0000259" key="2">
    <source>
        <dbReference type="Pfam" id="PF02517"/>
    </source>
</evidence>
<evidence type="ECO:0000256" key="1">
    <source>
        <dbReference type="SAM" id="Phobius"/>
    </source>
</evidence>
<keyword evidence="1" id="KW-0472">Membrane</keyword>
<name>A0A7G6E6J6_THEFR</name>
<accession>A0A7G6E6J6</accession>
<dbReference type="GO" id="GO:0080120">
    <property type="term" value="P:CAAX-box protein maturation"/>
    <property type="evidence" value="ECO:0007669"/>
    <property type="project" value="UniProtKB-ARBA"/>
</dbReference>
<dbReference type="GO" id="GO:0006508">
    <property type="term" value="P:proteolysis"/>
    <property type="evidence" value="ECO:0007669"/>
    <property type="project" value="UniProtKB-KW"/>
</dbReference>
<feature type="transmembrane region" description="Helical" evidence="1">
    <location>
        <begin position="230"/>
        <end position="251"/>
    </location>
</feature>
<dbReference type="InterPro" id="IPR003675">
    <property type="entry name" value="Rce1/LyrA-like_dom"/>
</dbReference>
<keyword evidence="3" id="KW-0378">Hydrolase</keyword>
<sequence>MSLKEEEEVAGMEEELRPVNPGWSVLEALSVIIIVFAAGIFIPFKKMSWFKFLAALVSPDNPLLGQVFWSGIVQGGLFIALIAYFLRRRYDLPWSRVGLISDEEKRWFWTGLKQGVVLFILVVILGIIITILFPIKVEPQPIAEIIMSARSFREMLLPLFVAAVMAPISEELYFRGFLYPALKNWLGRIPALLIASSFFGLVHFDLIRFIPITLGGIWLTLLYEQTGSLYTSITAHAVWNTLMVLLIFWGANIGA</sequence>
<proteinExistence type="predicted"/>
<keyword evidence="1" id="KW-1133">Transmembrane helix</keyword>
<feature type="transmembrane region" description="Helical" evidence="1">
    <location>
        <begin position="64"/>
        <end position="86"/>
    </location>
</feature>
<dbReference type="Proteomes" id="UP000515847">
    <property type="component" value="Chromosome"/>
</dbReference>
<keyword evidence="4" id="KW-1185">Reference proteome</keyword>
<keyword evidence="1" id="KW-0812">Transmembrane</keyword>
<dbReference type="AlphaFoldDB" id="A0A7G6E6J6"/>
<dbReference type="PANTHER" id="PTHR43592">
    <property type="entry name" value="CAAX AMINO TERMINAL PROTEASE"/>
    <property type="match status" value="1"/>
</dbReference>
<organism evidence="3 4">
    <name type="scientific">Thermanaerosceptrum fracticalcis</name>
    <dbReference type="NCBI Taxonomy" id="1712410"/>
    <lineage>
        <taxon>Bacteria</taxon>
        <taxon>Bacillati</taxon>
        <taxon>Bacillota</taxon>
        <taxon>Clostridia</taxon>
        <taxon>Eubacteriales</taxon>
        <taxon>Peptococcaceae</taxon>
        <taxon>Thermanaerosceptrum</taxon>
    </lineage>
</organism>
<feature type="transmembrane region" description="Helical" evidence="1">
    <location>
        <begin position="21"/>
        <end position="44"/>
    </location>
</feature>
<reference evidence="3 4" key="1">
    <citation type="journal article" date="2019" name="Front. Microbiol.">
        <title>Thermoanaerosceptrum fracticalcis gen. nov. sp. nov., a Novel Fumarate-Fermenting Microorganism From a Deep Fractured Carbonate Aquifer of the US Great Basin.</title>
        <authorList>
            <person name="Hamilton-Brehm S.D."/>
            <person name="Stewart L.E."/>
            <person name="Zavarin M."/>
            <person name="Caldwell M."/>
            <person name="Lawson P.A."/>
            <person name="Onstott T.C."/>
            <person name="Grzymski J."/>
            <person name="Neveux I."/>
            <person name="Lollar B.S."/>
            <person name="Russell C.E."/>
            <person name="Moser D.P."/>
        </authorList>
    </citation>
    <scope>NUCLEOTIDE SEQUENCE [LARGE SCALE GENOMIC DNA]</scope>
    <source>
        <strain evidence="3 4">DRI-13</strain>
    </source>
</reference>
<keyword evidence="3" id="KW-0645">Protease</keyword>